<dbReference type="EMBL" id="CP002801">
    <property type="protein sequence ID" value="AEH10675.1"/>
    <property type="molecule type" value="Genomic_DNA"/>
</dbReference>
<feature type="region of interest" description="Disordered" evidence="1">
    <location>
        <begin position="38"/>
        <end position="57"/>
    </location>
</feature>
<dbReference type="AlphaFoldDB" id="F8B0P3"/>
<proteinExistence type="predicted"/>
<sequence length="57" mass="6084">MFLPYPGQVADLGRAASAPAGGGLDGNGRCRYAVTTRHTATRRYDGRPGHHSRFPDA</sequence>
<keyword evidence="3" id="KW-1185">Reference proteome</keyword>
<feature type="compositionally biased region" description="Basic and acidic residues" evidence="1">
    <location>
        <begin position="42"/>
        <end position="57"/>
    </location>
</feature>
<evidence type="ECO:0000256" key="1">
    <source>
        <dbReference type="SAM" id="MobiDB-lite"/>
    </source>
</evidence>
<name>F8B0P3_9ACTN</name>
<reference evidence="2 3" key="1">
    <citation type="submission" date="2011-05" db="EMBL/GenBank/DDBJ databases">
        <title>Complete sequence of chromosome of Frankia symbiont of Datisca glomerata.</title>
        <authorList>
            <consortium name="US DOE Joint Genome Institute"/>
            <person name="Lucas S."/>
            <person name="Han J."/>
            <person name="Lapidus A."/>
            <person name="Cheng J.-F."/>
            <person name="Goodwin L."/>
            <person name="Pitluck S."/>
            <person name="Peters L."/>
            <person name="Mikhailova N."/>
            <person name="Chertkov O."/>
            <person name="Teshima H."/>
            <person name="Han C."/>
            <person name="Tapia R."/>
            <person name="Land M."/>
            <person name="Hauser L."/>
            <person name="Kyrpides N."/>
            <person name="Ivanova N."/>
            <person name="Pagani I."/>
            <person name="Berry A."/>
            <person name="Pawlowski K."/>
            <person name="Persson T."/>
            <person name="Vanden Heuvel B."/>
            <person name="Benson D."/>
            <person name="Woyke T."/>
        </authorList>
    </citation>
    <scope>NUCLEOTIDE SEQUENCE [LARGE SCALE GENOMIC DNA]</scope>
    <source>
        <strain evidence="3">4085684</strain>
    </source>
</reference>
<evidence type="ECO:0000313" key="3">
    <source>
        <dbReference type="Proteomes" id="UP000001549"/>
    </source>
</evidence>
<dbReference type="Proteomes" id="UP000001549">
    <property type="component" value="Chromosome"/>
</dbReference>
<protein>
    <submittedName>
        <fullName evidence="2">Uncharacterized protein</fullName>
    </submittedName>
</protein>
<accession>F8B0P3</accession>
<dbReference type="HOGENOM" id="CLU_2990139_0_0_11"/>
<gene>
    <name evidence="2" type="ordered locus">FsymDg_3376</name>
</gene>
<evidence type="ECO:0000313" key="2">
    <source>
        <dbReference type="EMBL" id="AEH10675.1"/>
    </source>
</evidence>
<dbReference type="KEGG" id="fsy:FsymDg_3376"/>
<organism evidence="2 3">
    <name type="scientific">Candidatus Protofrankia datiscae</name>
    <dbReference type="NCBI Taxonomy" id="2716812"/>
    <lineage>
        <taxon>Bacteria</taxon>
        <taxon>Bacillati</taxon>
        <taxon>Actinomycetota</taxon>
        <taxon>Actinomycetes</taxon>
        <taxon>Frankiales</taxon>
        <taxon>Frankiaceae</taxon>
        <taxon>Protofrankia</taxon>
    </lineage>
</organism>